<keyword evidence="3 6" id="KW-0645">Protease</keyword>
<evidence type="ECO:0000313" key="8">
    <source>
        <dbReference type="EMBL" id="MDH5829470.1"/>
    </source>
</evidence>
<dbReference type="Proteomes" id="UP001156831">
    <property type="component" value="Unassembled WGS sequence"/>
</dbReference>
<comment type="caution">
    <text evidence="8">The sequence shown here is derived from an EMBL/GenBank/DDBJ whole genome shotgun (WGS) entry which is preliminary data.</text>
</comment>
<dbReference type="EMBL" id="JARXRN010000016">
    <property type="protein sequence ID" value="MDH5829470.1"/>
    <property type="molecule type" value="Genomic_DNA"/>
</dbReference>
<comment type="subcellular location">
    <subcellularLocation>
        <location evidence="6">Cytoplasm</location>
    </subcellularLocation>
</comment>
<protein>
    <recommendedName>
        <fullName evidence="6">Pyrrolidone-carboxylate peptidase</fullName>
        <ecNumber evidence="6">3.4.19.3</ecNumber>
    </recommendedName>
    <alternativeName>
        <fullName evidence="6">5-oxoprolyl-peptidase</fullName>
    </alternativeName>
    <alternativeName>
        <fullName evidence="6">Pyroglutamyl-peptidase I</fullName>
        <shortName evidence="6">PGP-I</shortName>
        <shortName evidence="6">Pyrase</shortName>
    </alternativeName>
</protein>
<comment type="function">
    <text evidence="6">Removes 5-oxoproline from various penultimate amino acid residues except L-proline.</text>
</comment>
<comment type="catalytic activity">
    <reaction evidence="6 7">
        <text>Release of an N-terminal pyroglutamyl group from a polypeptide, the second amino acid generally not being Pro.</text>
        <dbReference type="EC" id="3.4.19.3"/>
    </reaction>
</comment>
<name>A0ABT6JG68_9GAMM</name>
<keyword evidence="4 6" id="KW-0378">Hydrolase</keyword>
<dbReference type="Pfam" id="PF01470">
    <property type="entry name" value="Peptidase_C15"/>
    <property type="match status" value="1"/>
</dbReference>
<organism evidence="8 9">
    <name type="scientific">Luteimonas rhizosphaericola</name>
    <dbReference type="NCBI Taxonomy" id="3042024"/>
    <lineage>
        <taxon>Bacteria</taxon>
        <taxon>Pseudomonadati</taxon>
        <taxon>Pseudomonadota</taxon>
        <taxon>Gammaproteobacteria</taxon>
        <taxon>Lysobacterales</taxon>
        <taxon>Lysobacteraceae</taxon>
        <taxon>Luteimonas</taxon>
    </lineage>
</organism>
<keyword evidence="2 6" id="KW-0963">Cytoplasm</keyword>
<feature type="active site" evidence="6 7">
    <location>
        <position position="143"/>
    </location>
</feature>
<evidence type="ECO:0000256" key="6">
    <source>
        <dbReference type="HAMAP-Rule" id="MF_00417"/>
    </source>
</evidence>
<evidence type="ECO:0000256" key="7">
    <source>
        <dbReference type="PROSITE-ProRule" id="PRU10077"/>
    </source>
</evidence>
<dbReference type="RefSeq" id="WP_280599630.1">
    <property type="nucleotide sequence ID" value="NZ_JARXRN010000016.1"/>
</dbReference>
<dbReference type="NCBIfam" id="TIGR00504">
    <property type="entry name" value="pyro_pdase"/>
    <property type="match status" value="1"/>
</dbReference>
<dbReference type="PRINTS" id="PR00706">
    <property type="entry name" value="PYROGLUPTASE"/>
</dbReference>
<dbReference type="InterPro" id="IPR033694">
    <property type="entry name" value="PGPEP1_Cys_AS"/>
</dbReference>
<evidence type="ECO:0000256" key="5">
    <source>
        <dbReference type="ARBA" id="ARBA00022807"/>
    </source>
</evidence>
<dbReference type="PANTHER" id="PTHR23402">
    <property type="entry name" value="PROTEASE FAMILY C15 PYROGLUTAMYL-PEPTIDASE I-RELATED"/>
    <property type="match status" value="1"/>
</dbReference>
<evidence type="ECO:0000313" key="9">
    <source>
        <dbReference type="Proteomes" id="UP001156831"/>
    </source>
</evidence>
<dbReference type="InterPro" id="IPR016125">
    <property type="entry name" value="Peptidase_C15-like"/>
</dbReference>
<evidence type="ECO:0000256" key="3">
    <source>
        <dbReference type="ARBA" id="ARBA00022670"/>
    </source>
</evidence>
<evidence type="ECO:0000256" key="2">
    <source>
        <dbReference type="ARBA" id="ARBA00022490"/>
    </source>
</evidence>
<dbReference type="Gene3D" id="3.40.630.20">
    <property type="entry name" value="Peptidase C15, pyroglutamyl peptidase I-like"/>
    <property type="match status" value="1"/>
</dbReference>
<dbReference type="PIRSF" id="PIRSF015592">
    <property type="entry name" value="Prld-crbxl_pptds"/>
    <property type="match status" value="1"/>
</dbReference>
<dbReference type="GO" id="GO:0016920">
    <property type="term" value="F:pyroglutamyl-peptidase activity"/>
    <property type="evidence" value="ECO:0007669"/>
    <property type="project" value="UniProtKB-EC"/>
</dbReference>
<gene>
    <name evidence="6 8" type="primary">pcp</name>
    <name evidence="8" type="ORF">QFW80_02920</name>
</gene>
<dbReference type="EC" id="3.4.19.3" evidence="6"/>
<proteinExistence type="inferred from homology"/>
<dbReference type="HAMAP" id="MF_00417">
    <property type="entry name" value="Pyrrolid_peptidase"/>
    <property type="match status" value="1"/>
</dbReference>
<evidence type="ECO:0000256" key="1">
    <source>
        <dbReference type="ARBA" id="ARBA00006641"/>
    </source>
</evidence>
<feature type="active site" evidence="6">
    <location>
        <position position="165"/>
    </location>
</feature>
<reference evidence="8 9" key="1">
    <citation type="submission" date="2023-04" db="EMBL/GenBank/DDBJ databases">
        <title>Luteimonas sp. M1R5S18.</title>
        <authorList>
            <person name="Sun J.-Q."/>
        </authorList>
    </citation>
    <scope>NUCLEOTIDE SEQUENCE [LARGE SCALE GENOMIC DNA]</scope>
    <source>
        <strain evidence="8 9">M1R5S18</strain>
    </source>
</reference>
<keyword evidence="5 6" id="KW-0788">Thiol protease</keyword>
<dbReference type="PANTHER" id="PTHR23402:SF1">
    <property type="entry name" value="PYROGLUTAMYL-PEPTIDASE I"/>
    <property type="match status" value="1"/>
</dbReference>
<dbReference type="PROSITE" id="PS01334">
    <property type="entry name" value="PYRASE_CYS"/>
    <property type="match status" value="1"/>
</dbReference>
<keyword evidence="9" id="KW-1185">Reference proteome</keyword>
<dbReference type="InterPro" id="IPR000816">
    <property type="entry name" value="Peptidase_C15"/>
</dbReference>
<dbReference type="InterPro" id="IPR036440">
    <property type="entry name" value="Peptidase_C15-like_sf"/>
</dbReference>
<dbReference type="NCBIfam" id="NF009676">
    <property type="entry name" value="PRK13197.1"/>
    <property type="match status" value="1"/>
</dbReference>
<comment type="similarity">
    <text evidence="1 6">Belongs to the peptidase C15 family.</text>
</comment>
<dbReference type="SUPFAM" id="SSF53182">
    <property type="entry name" value="Pyrrolidone carboxyl peptidase (pyroglutamate aminopeptidase)"/>
    <property type="match status" value="1"/>
</dbReference>
<evidence type="ECO:0000256" key="4">
    <source>
        <dbReference type="ARBA" id="ARBA00022801"/>
    </source>
</evidence>
<feature type="active site" evidence="6">
    <location>
        <position position="80"/>
    </location>
</feature>
<accession>A0ABT6JG68</accession>
<dbReference type="InterPro" id="IPR029762">
    <property type="entry name" value="PGP-I_bact-type"/>
</dbReference>
<sequence>MRNVLLTGFAPFDGAACNPSWDAARVLDGEDVAGHRIVARRLPVEFGVARDALRQAIRELRPALVLCTGLASGRSAISLERVAINVDDARIPDNAGRQPVDAPVVRRGPAAYFSTLPIKAMYAAIGEAGIPVEVSQSAGTYVCNHVFYGLMHALRGRRIRAGFVHVPPALDPSAENGSGGALTHDQIVAALRIALRVALTTQRDRRIGAGATE</sequence>
<dbReference type="CDD" id="cd00501">
    <property type="entry name" value="Peptidase_C15"/>
    <property type="match status" value="1"/>
</dbReference>
<comment type="subunit">
    <text evidence="6">Homotetramer.</text>
</comment>